<sequence length="439" mass="50631">MLLEYAGKQGWELYRLYCDEDCTGADRRRPEFNRLLQDAEQRRFDIVLCKTQSRFTRELELVEKYIHGLFPLWGIRFVSVVDNADKDPEKKGHLLIDEEAAAVVREVFTRFAQGCGKTAIARSLNDRGIPNPTEYKRLQGLRYQQPRRQNGTLWKYFSISHMLVNPVYIGNLVQGKTGSVSYKTKQCKPRPPSQWYIVEGTHAPIIDRDLWERVQTKIAQRTKPFGGGTVGLFAQKARCAQCGYTMRSSKTSPQRGGKHYLQCSSRHVAKEACAGAFISVDRLERMVLAEMRRLLDAYLGQDQLEREVQLPDTLQEQKKQWVAHLEACEKKAAEYAKGLQELYLDKTKGLLSEAMVRELAQGFAAERDRLEQAKGEGEKQLAQLEEKIAAVDYRRQTLEPYIHPDRLTREMVEELIDYILVGKRIPGTREVPLEIQWNF</sequence>
<gene>
    <name evidence="4" type="ORF">H9710_06595</name>
</gene>
<name>A0A9D2MVD8_9FIRM</name>
<evidence type="ECO:0000256" key="2">
    <source>
        <dbReference type="ARBA" id="ARBA00023172"/>
    </source>
</evidence>
<comment type="caution">
    <text evidence="4">The sequence shown here is derived from an EMBL/GenBank/DDBJ whole genome shotgun (WGS) entry which is preliminary data.</text>
</comment>
<dbReference type="Gene3D" id="3.90.1750.20">
    <property type="entry name" value="Putative Large Serine Recombinase, Chain B, Domain 2"/>
    <property type="match status" value="1"/>
</dbReference>
<dbReference type="Pfam" id="PF00239">
    <property type="entry name" value="Resolvase"/>
    <property type="match status" value="1"/>
</dbReference>
<reference evidence="4" key="1">
    <citation type="journal article" date="2021" name="PeerJ">
        <title>Extensive microbial diversity within the chicken gut microbiome revealed by metagenomics and culture.</title>
        <authorList>
            <person name="Gilroy R."/>
            <person name="Ravi A."/>
            <person name="Getino M."/>
            <person name="Pursley I."/>
            <person name="Horton D.L."/>
            <person name="Alikhan N.F."/>
            <person name="Baker D."/>
            <person name="Gharbi K."/>
            <person name="Hall N."/>
            <person name="Watson M."/>
            <person name="Adriaenssens E.M."/>
            <person name="Foster-Nyarko E."/>
            <person name="Jarju S."/>
            <person name="Secka A."/>
            <person name="Antonio M."/>
            <person name="Oren A."/>
            <person name="Chaudhuri R.R."/>
            <person name="La Ragione R."/>
            <person name="Hildebrand F."/>
            <person name="Pallen M.J."/>
        </authorList>
    </citation>
    <scope>NUCLEOTIDE SEQUENCE</scope>
    <source>
        <strain evidence="4">CHK185-1770</strain>
    </source>
</reference>
<dbReference type="Gene3D" id="3.40.50.1390">
    <property type="entry name" value="Resolvase, N-terminal catalytic domain"/>
    <property type="match status" value="1"/>
</dbReference>
<keyword evidence="1" id="KW-0238">DNA-binding</keyword>
<dbReference type="SMART" id="SM00857">
    <property type="entry name" value="Resolvase"/>
    <property type="match status" value="1"/>
</dbReference>
<accession>A0A9D2MVD8</accession>
<protein>
    <submittedName>
        <fullName evidence="4">Recombinase family protein</fullName>
    </submittedName>
</protein>
<evidence type="ECO:0000313" key="4">
    <source>
        <dbReference type="EMBL" id="HJB98232.1"/>
    </source>
</evidence>
<dbReference type="PANTHER" id="PTHR30461">
    <property type="entry name" value="DNA-INVERTASE FROM LAMBDOID PROPHAGE"/>
    <property type="match status" value="1"/>
</dbReference>
<dbReference type="Pfam" id="PF13408">
    <property type="entry name" value="Zn_ribbon_recom"/>
    <property type="match status" value="1"/>
</dbReference>
<dbReference type="PANTHER" id="PTHR30461:SF2">
    <property type="entry name" value="SERINE RECOMBINASE PINE-RELATED"/>
    <property type="match status" value="1"/>
</dbReference>
<evidence type="ECO:0000256" key="1">
    <source>
        <dbReference type="ARBA" id="ARBA00023125"/>
    </source>
</evidence>
<proteinExistence type="predicted"/>
<dbReference type="SUPFAM" id="SSF53041">
    <property type="entry name" value="Resolvase-like"/>
    <property type="match status" value="1"/>
</dbReference>
<reference evidence="4" key="2">
    <citation type="submission" date="2021-04" db="EMBL/GenBank/DDBJ databases">
        <authorList>
            <person name="Gilroy R."/>
        </authorList>
    </citation>
    <scope>NUCLEOTIDE SEQUENCE</scope>
    <source>
        <strain evidence="4">CHK185-1770</strain>
    </source>
</reference>
<dbReference type="Proteomes" id="UP000826793">
    <property type="component" value="Unassembled WGS sequence"/>
</dbReference>
<dbReference type="AlphaFoldDB" id="A0A9D2MVD8"/>
<dbReference type="InterPro" id="IPR011109">
    <property type="entry name" value="DNA_bind_recombinase_dom"/>
</dbReference>
<dbReference type="InterPro" id="IPR038109">
    <property type="entry name" value="DNA_bind_recomb_sf"/>
</dbReference>
<keyword evidence="2" id="KW-0233">DNA recombination</keyword>
<dbReference type="InterPro" id="IPR050639">
    <property type="entry name" value="SSR_resolvase"/>
</dbReference>
<dbReference type="Pfam" id="PF07508">
    <property type="entry name" value="Recombinase"/>
    <property type="match status" value="1"/>
</dbReference>
<dbReference type="InterPro" id="IPR025827">
    <property type="entry name" value="Zn_ribbon_recom_dom"/>
</dbReference>
<dbReference type="InterPro" id="IPR006119">
    <property type="entry name" value="Resolv_N"/>
</dbReference>
<dbReference type="InterPro" id="IPR036162">
    <property type="entry name" value="Resolvase-like_N_sf"/>
</dbReference>
<feature type="domain" description="Recombinase" evidence="3">
    <location>
        <begin position="83"/>
        <end position="225"/>
    </location>
</feature>
<dbReference type="EMBL" id="DWXG01000051">
    <property type="protein sequence ID" value="HJB98232.1"/>
    <property type="molecule type" value="Genomic_DNA"/>
</dbReference>
<dbReference type="PROSITE" id="PS51737">
    <property type="entry name" value="RECOMBINASE_DNA_BIND"/>
    <property type="match status" value="1"/>
</dbReference>
<dbReference type="GO" id="GO:0003677">
    <property type="term" value="F:DNA binding"/>
    <property type="evidence" value="ECO:0007669"/>
    <property type="project" value="InterPro"/>
</dbReference>
<dbReference type="GO" id="GO:0000150">
    <property type="term" value="F:DNA strand exchange activity"/>
    <property type="evidence" value="ECO:0007669"/>
    <property type="project" value="InterPro"/>
</dbReference>
<organism evidence="4 5">
    <name type="scientific">Candidatus Acutalibacter pullicola</name>
    <dbReference type="NCBI Taxonomy" id="2838417"/>
    <lineage>
        <taxon>Bacteria</taxon>
        <taxon>Bacillati</taxon>
        <taxon>Bacillota</taxon>
        <taxon>Clostridia</taxon>
        <taxon>Eubacteriales</taxon>
        <taxon>Acutalibacteraceae</taxon>
        <taxon>Acutalibacter</taxon>
    </lineage>
</organism>
<evidence type="ECO:0000259" key="3">
    <source>
        <dbReference type="PROSITE" id="PS51737"/>
    </source>
</evidence>
<evidence type="ECO:0000313" key="5">
    <source>
        <dbReference type="Proteomes" id="UP000826793"/>
    </source>
</evidence>